<keyword evidence="6" id="KW-0969">Cilium</keyword>
<dbReference type="NCBIfam" id="TIGR02550">
    <property type="entry name" value="flagell_flgL"/>
    <property type="match status" value="1"/>
</dbReference>
<evidence type="ECO:0000256" key="2">
    <source>
        <dbReference type="ARBA" id="ARBA00005709"/>
    </source>
</evidence>
<evidence type="ECO:0000256" key="1">
    <source>
        <dbReference type="ARBA" id="ARBA00004365"/>
    </source>
</evidence>
<evidence type="ECO:0000313" key="6">
    <source>
        <dbReference type="EMBL" id="SFA88485.1"/>
    </source>
</evidence>
<dbReference type="AlphaFoldDB" id="A0A1I0WI75"/>
<dbReference type="GO" id="GO:0005198">
    <property type="term" value="F:structural molecule activity"/>
    <property type="evidence" value="ECO:0007669"/>
    <property type="project" value="InterPro"/>
</dbReference>
<dbReference type="InterPro" id="IPR001029">
    <property type="entry name" value="Flagellin_N"/>
</dbReference>
<evidence type="ECO:0000313" key="7">
    <source>
        <dbReference type="Proteomes" id="UP000199012"/>
    </source>
</evidence>
<dbReference type="PANTHER" id="PTHR42792:SF1">
    <property type="entry name" value="FLAGELLAR HOOK-ASSOCIATED PROTEIN 3"/>
    <property type="match status" value="1"/>
</dbReference>
<sequence>MIGRVTHQTVQRSSLANLQVNLGRMAELQAKLSSGKNVQKPSDDPAATSDILLLDRQAARVAQYERNAQDATTWLNVADTTLQTSVKSLTAARTLLVQAGNGGYGQAEREAIALELEGIRDDLLRQANTSVNGRTVFAGTSDAGEGWTLGTDGSGARTYTHTASVAGATTPVLRRVGDAVTVRVDADGAAAYGDGATSVFAVLDAAATALRTGGANGPDVTPLLQGVDGRLEALKAANAAVGSRQNLVQNAQSDLASASLTVKDQRARVQDIDLAAVTIDLQAQEIVYKSALAATAKTLQPSLLDFLR</sequence>
<evidence type="ECO:0000259" key="4">
    <source>
        <dbReference type="Pfam" id="PF00669"/>
    </source>
</evidence>
<proteinExistence type="inferred from homology"/>
<feature type="domain" description="Flagellin N-terminal" evidence="4">
    <location>
        <begin position="6"/>
        <end position="141"/>
    </location>
</feature>
<reference evidence="6 7" key="1">
    <citation type="submission" date="2016-10" db="EMBL/GenBank/DDBJ databases">
        <authorList>
            <person name="de Groot N.N."/>
        </authorList>
    </citation>
    <scope>NUCLEOTIDE SEQUENCE [LARGE SCALE GENOMIC DNA]</scope>
    <source>
        <strain evidence="6 7">CGMCC 4.6945</strain>
    </source>
</reference>
<dbReference type="STRING" id="988821.SAMN05421867_10326"/>
<accession>A0A1I0WI75</accession>
<dbReference type="PANTHER" id="PTHR42792">
    <property type="entry name" value="FLAGELLIN"/>
    <property type="match status" value="1"/>
</dbReference>
<dbReference type="OrthoDB" id="9758307at2"/>
<dbReference type="Gene3D" id="1.20.1330.10">
    <property type="entry name" value="f41 fragment of flagellin, N-terminal domain"/>
    <property type="match status" value="1"/>
</dbReference>
<comment type="subcellular location">
    <subcellularLocation>
        <location evidence="1">Bacterial flagellum</location>
    </subcellularLocation>
</comment>
<dbReference type="GO" id="GO:0071973">
    <property type="term" value="P:bacterial-type flagellum-dependent cell motility"/>
    <property type="evidence" value="ECO:0007669"/>
    <property type="project" value="InterPro"/>
</dbReference>
<dbReference type="SUPFAM" id="SSF64518">
    <property type="entry name" value="Phase 1 flagellin"/>
    <property type="match status" value="1"/>
</dbReference>
<dbReference type="Pfam" id="PF00700">
    <property type="entry name" value="Flagellin_C"/>
    <property type="match status" value="1"/>
</dbReference>
<evidence type="ECO:0000256" key="3">
    <source>
        <dbReference type="ARBA" id="ARBA00023143"/>
    </source>
</evidence>
<comment type="similarity">
    <text evidence="2">Belongs to the bacterial flagellin family.</text>
</comment>
<dbReference type="InterPro" id="IPR013384">
    <property type="entry name" value="Flagell_FlgL"/>
</dbReference>
<keyword evidence="6" id="KW-0966">Cell projection</keyword>
<keyword evidence="3" id="KW-0975">Bacterial flagellum</keyword>
<dbReference type="Proteomes" id="UP000199012">
    <property type="component" value="Unassembled WGS sequence"/>
</dbReference>
<dbReference type="GO" id="GO:0009424">
    <property type="term" value="C:bacterial-type flagellum hook"/>
    <property type="evidence" value="ECO:0007669"/>
    <property type="project" value="InterPro"/>
</dbReference>
<protein>
    <submittedName>
        <fullName evidence="6">Flagellar hook-associated protein 3 FlgL</fullName>
    </submittedName>
</protein>
<gene>
    <name evidence="6" type="ORF">SAMN05421867_10326</name>
</gene>
<keyword evidence="6" id="KW-0282">Flagellum</keyword>
<dbReference type="Pfam" id="PF00669">
    <property type="entry name" value="Flagellin_N"/>
    <property type="match status" value="1"/>
</dbReference>
<evidence type="ECO:0000259" key="5">
    <source>
        <dbReference type="Pfam" id="PF00700"/>
    </source>
</evidence>
<name>A0A1I0WI75_9CELL</name>
<dbReference type="InterPro" id="IPR046358">
    <property type="entry name" value="Flagellin_C"/>
</dbReference>
<dbReference type="EMBL" id="FOKA01000003">
    <property type="protein sequence ID" value="SFA88485.1"/>
    <property type="molecule type" value="Genomic_DNA"/>
</dbReference>
<dbReference type="InterPro" id="IPR001492">
    <property type="entry name" value="Flagellin"/>
</dbReference>
<organism evidence="6 7">
    <name type="scientific">Cellulomonas marina</name>
    <dbReference type="NCBI Taxonomy" id="988821"/>
    <lineage>
        <taxon>Bacteria</taxon>
        <taxon>Bacillati</taxon>
        <taxon>Actinomycetota</taxon>
        <taxon>Actinomycetes</taxon>
        <taxon>Micrococcales</taxon>
        <taxon>Cellulomonadaceae</taxon>
        <taxon>Cellulomonas</taxon>
    </lineage>
</organism>
<keyword evidence="7" id="KW-1185">Reference proteome</keyword>
<feature type="domain" description="Flagellin C-terminal" evidence="5">
    <location>
        <begin position="224"/>
        <end position="307"/>
    </location>
</feature>